<evidence type="ECO:0000256" key="11">
    <source>
        <dbReference type="ARBA" id="ARBA00022827"/>
    </source>
</evidence>
<comment type="caution">
    <text evidence="17">The sequence shown here is derived from an EMBL/GenBank/DDBJ whole genome shotgun (WGS) entry which is preliminary data.</text>
</comment>
<evidence type="ECO:0000256" key="2">
    <source>
        <dbReference type="ARBA" id="ARBA00001971"/>
    </source>
</evidence>
<dbReference type="PRINTS" id="PR00363">
    <property type="entry name" value="CYTOCHROMEB5"/>
</dbReference>
<dbReference type="InterPro" id="IPR001199">
    <property type="entry name" value="Cyt_B5-like_heme/steroid-bd"/>
</dbReference>
<dbReference type="InterPro" id="IPR036400">
    <property type="entry name" value="Cyt_B5-like_heme/steroid_sf"/>
</dbReference>
<evidence type="ECO:0000256" key="10">
    <source>
        <dbReference type="ARBA" id="ARBA00022723"/>
    </source>
</evidence>
<dbReference type="InterPro" id="IPR017927">
    <property type="entry name" value="FAD-bd_FR_type"/>
</dbReference>
<evidence type="ECO:0000256" key="14">
    <source>
        <dbReference type="ARBA" id="ARBA00023063"/>
    </source>
</evidence>
<keyword evidence="12" id="KW-0560">Oxidoreductase</keyword>
<evidence type="ECO:0000256" key="4">
    <source>
        <dbReference type="ARBA" id="ARBA00003838"/>
    </source>
</evidence>
<dbReference type="InterPro" id="IPR000572">
    <property type="entry name" value="OxRdtase_Mopterin-bd_dom"/>
</dbReference>
<dbReference type="CDD" id="cd06183">
    <property type="entry name" value="cyt_b5_reduct_like"/>
    <property type="match status" value="1"/>
</dbReference>
<dbReference type="Pfam" id="PF00175">
    <property type="entry name" value="NAD_binding_1"/>
    <property type="match status" value="1"/>
</dbReference>
<dbReference type="SUPFAM" id="SSF81296">
    <property type="entry name" value="E set domains"/>
    <property type="match status" value="1"/>
</dbReference>
<dbReference type="InterPro" id="IPR014756">
    <property type="entry name" value="Ig_E-set"/>
</dbReference>
<dbReference type="PROSITE" id="PS51384">
    <property type="entry name" value="FAD_FR"/>
    <property type="match status" value="1"/>
</dbReference>
<dbReference type="PRINTS" id="PR00407">
    <property type="entry name" value="EUMOPTERIN"/>
</dbReference>
<dbReference type="Gene3D" id="2.40.30.10">
    <property type="entry name" value="Translation factors"/>
    <property type="match status" value="1"/>
</dbReference>
<evidence type="ECO:0000256" key="12">
    <source>
        <dbReference type="ARBA" id="ARBA00023002"/>
    </source>
</evidence>
<evidence type="ECO:0000313" key="18">
    <source>
        <dbReference type="Proteomes" id="UP001515480"/>
    </source>
</evidence>
<dbReference type="InterPro" id="IPR039261">
    <property type="entry name" value="FNR_nucleotide-bd"/>
</dbReference>
<organism evidence="17 18">
    <name type="scientific">Prymnesium parvum</name>
    <name type="common">Toxic golden alga</name>
    <dbReference type="NCBI Taxonomy" id="97485"/>
    <lineage>
        <taxon>Eukaryota</taxon>
        <taxon>Haptista</taxon>
        <taxon>Haptophyta</taxon>
        <taxon>Prymnesiophyceae</taxon>
        <taxon>Prymnesiales</taxon>
        <taxon>Prymnesiaceae</taxon>
        <taxon>Prymnesium</taxon>
    </lineage>
</organism>
<evidence type="ECO:0000256" key="3">
    <source>
        <dbReference type="ARBA" id="ARBA00001974"/>
    </source>
</evidence>
<dbReference type="GO" id="GO:0030151">
    <property type="term" value="F:molybdenum ion binding"/>
    <property type="evidence" value="ECO:0007669"/>
    <property type="project" value="InterPro"/>
</dbReference>
<dbReference type="Proteomes" id="UP001515480">
    <property type="component" value="Unassembled WGS sequence"/>
</dbReference>
<keyword evidence="10" id="KW-0479">Metal-binding</keyword>
<dbReference type="InterPro" id="IPR008333">
    <property type="entry name" value="Cbr1-like_FAD-bd_dom"/>
</dbReference>
<dbReference type="Pfam" id="PF03404">
    <property type="entry name" value="Mo-co_dimer"/>
    <property type="match status" value="1"/>
</dbReference>
<keyword evidence="9" id="KW-0285">Flavoprotein</keyword>
<evidence type="ECO:0000256" key="7">
    <source>
        <dbReference type="ARBA" id="ARBA00022505"/>
    </source>
</evidence>
<dbReference type="SUPFAM" id="SSF56524">
    <property type="entry name" value="Oxidoreductase molybdopterin-binding domain"/>
    <property type="match status" value="1"/>
</dbReference>
<dbReference type="InterPro" id="IPR008335">
    <property type="entry name" value="Mopterin_OxRdtase_euk"/>
</dbReference>
<comment type="cofactor">
    <cofactor evidence="2">
        <name>heme</name>
        <dbReference type="ChEBI" id="CHEBI:30413"/>
    </cofactor>
</comment>
<keyword evidence="18" id="KW-1185">Reference proteome</keyword>
<dbReference type="Pfam" id="PF00174">
    <property type="entry name" value="Oxidored_molyb"/>
    <property type="match status" value="1"/>
</dbReference>
<name>A0AB34JHZ0_PRYPA</name>
<accession>A0AB34JHZ0</accession>
<evidence type="ECO:0000256" key="5">
    <source>
        <dbReference type="ARBA" id="ARBA00006253"/>
    </source>
</evidence>
<dbReference type="InterPro" id="IPR001433">
    <property type="entry name" value="OxRdtase_FAD/NAD-bd"/>
</dbReference>
<feature type="domain" description="FAD-binding FR-type" evidence="16">
    <location>
        <begin position="592"/>
        <end position="703"/>
    </location>
</feature>
<evidence type="ECO:0000256" key="1">
    <source>
        <dbReference type="ARBA" id="ARBA00001924"/>
    </source>
</evidence>
<dbReference type="EMBL" id="JBGBPQ010000008">
    <property type="protein sequence ID" value="KAL1521210.1"/>
    <property type="molecule type" value="Genomic_DNA"/>
</dbReference>
<dbReference type="InterPro" id="IPR017938">
    <property type="entry name" value="Riboflavin_synthase-like_b-brl"/>
</dbReference>
<dbReference type="SMART" id="SM01117">
    <property type="entry name" value="Cyt-b5"/>
    <property type="match status" value="1"/>
</dbReference>
<comment type="subunit">
    <text evidence="6">Homodimer.</text>
</comment>
<dbReference type="Pfam" id="PF00970">
    <property type="entry name" value="FAD_binding_6"/>
    <property type="match status" value="1"/>
</dbReference>
<comment type="cofactor">
    <cofactor evidence="1">
        <name>Mo-molybdopterin</name>
        <dbReference type="ChEBI" id="CHEBI:71302"/>
    </cofactor>
</comment>
<dbReference type="Gene3D" id="2.60.40.650">
    <property type="match status" value="1"/>
</dbReference>
<dbReference type="GO" id="GO:0008482">
    <property type="term" value="F:sulfite oxidase activity"/>
    <property type="evidence" value="ECO:0007669"/>
    <property type="project" value="TreeGrafter"/>
</dbReference>
<dbReference type="Gene3D" id="3.40.50.80">
    <property type="entry name" value="Nucleotide-binding domain of ferredoxin-NADP reductase (FNR) module"/>
    <property type="match status" value="1"/>
</dbReference>
<dbReference type="PROSITE" id="PS00559">
    <property type="entry name" value="MOLYBDOPTERIN_EUK"/>
    <property type="match status" value="1"/>
</dbReference>
<dbReference type="GO" id="GO:0020037">
    <property type="term" value="F:heme binding"/>
    <property type="evidence" value="ECO:0007669"/>
    <property type="project" value="InterPro"/>
</dbReference>
<dbReference type="GO" id="GO:0043546">
    <property type="term" value="F:molybdopterin cofactor binding"/>
    <property type="evidence" value="ECO:0007669"/>
    <property type="project" value="InterPro"/>
</dbReference>
<dbReference type="GO" id="GO:0006790">
    <property type="term" value="P:sulfur compound metabolic process"/>
    <property type="evidence" value="ECO:0007669"/>
    <property type="project" value="TreeGrafter"/>
</dbReference>
<evidence type="ECO:0000256" key="8">
    <source>
        <dbReference type="ARBA" id="ARBA00022617"/>
    </source>
</evidence>
<dbReference type="Pfam" id="PF00173">
    <property type="entry name" value="Cyt-b5"/>
    <property type="match status" value="1"/>
</dbReference>
<reference evidence="17 18" key="1">
    <citation type="journal article" date="2024" name="Science">
        <title>Giant polyketide synthase enzymes in the biosynthesis of giant marine polyether toxins.</title>
        <authorList>
            <person name="Fallon T.R."/>
            <person name="Shende V.V."/>
            <person name="Wierzbicki I.H."/>
            <person name="Pendleton A.L."/>
            <person name="Watervoot N.F."/>
            <person name="Auber R.P."/>
            <person name="Gonzalez D.J."/>
            <person name="Wisecaver J.H."/>
            <person name="Moore B.S."/>
        </authorList>
    </citation>
    <scope>NUCLEOTIDE SEQUENCE [LARGE SCALE GENOMIC DNA]</scope>
    <source>
        <strain evidence="17 18">12B1</strain>
    </source>
</reference>
<feature type="domain" description="Cytochrome b5 heme-binding" evidence="15">
    <location>
        <begin position="495"/>
        <end position="570"/>
    </location>
</feature>
<keyword evidence="13" id="KW-0408">Iron</keyword>
<dbReference type="SUPFAM" id="SSF63380">
    <property type="entry name" value="Riboflavin synthase domain-like"/>
    <property type="match status" value="1"/>
</dbReference>
<dbReference type="PANTHER" id="PTHR19372">
    <property type="entry name" value="SULFITE REDUCTASE"/>
    <property type="match status" value="1"/>
</dbReference>
<sequence length="848" mass="93992">MIGLNVHGVYRSNTKLLPTTFYSARPFFTSQRFLLMPAMTTEPPNSKVVVEKIDPRDLDTPDDWIPRHPELVRLTGRHPFNVEPPLPLLMDHGFITPAALHYVRNHGFVPKLEWSSHTLSVSGLVDTPMTFTMDDLLAMPAREIPVTLVCAGNRRKEENLVAQTIGFNWGAAGVSTSVWKGVLLRDVLLKAGVKKPADGANHVCFLGVENMPKGRYGTSINWFTAMDPACDVMLAYEQNGERLTPDHGYPLRLIIPGYIGGRMIKWLSEITVTTEESDNFFHYNDNRVLPEHVTAEIANAEGWWYKPDYIINELNINSAIASPNHLEVVPLTGAEQRYTVRGYCYTGGGRKVIRVELSTDGGKSWTLTKIKRPEQPTEFGRYWCWVFWEQEIDLSALFMSETPELLCRGWDAAMNRQPEAITWNVMGMMNNSYFRIKVLRCLSSEGKPALKFQHPTLAGPGNFGGWFEEKVLGPADAPPLPPLPKAAPAPAPAGVKKFTMAEVEKHTGKDDVWFVVRNKVYDGTAFLDDHPGGGSSILIVGGTDCTEEFEALHSSKAWKQLEQFYLGELDAASLDAPPAPPPPAAPLALDAKKWLRLPLLERRDLSSDTRLFRFSLPSAAHALGLPVGQHVFLKAKNAAGKLVMRAYTPVADGPGYVDFVIKVYFANVHPKFPDGGALTQIMEKMAVGDCIEAKGPMGEFIFTPARNPTFNNVLKGGERAFRNIGFISGGSGITPSLQTAVALLKQPDAEVNIWLLYANQSPADILCQDIIEDCSKDPRFKVWYTVDRAPAGWAYSHGFIDEAMLRAHMPPPADDTVVFLCGPPPMLNFACIPNLKKIGHAESSYFTF</sequence>
<dbReference type="PROSITE" id="PS00191">
    <property type="entry name" value="CYTOCHROME_B5_1"/>
    <property type="match status" value="1"/>
</dbReference>
<dbReference type="FunFam" id="3.90.420.10:FF:000003">
    <property type="entry name" value="Nitrate reductase"/>
    <property type="match status" value="1"/>
</dbReference>
<dbReference type="AlphaFoldDB" id="A0AB34JHZ0"/>
<proteinExistence type="inferred from homology"/>
<dbReference type="GO" id="GO:0042128">
    <property type="term" value="P:nitrate assimilation"/>
    <property type="evidence" value="ECO:0007669"/>
    <property type="project" value="UniProtKB-KW"/>
</dbReference>
<comment type="function">
    <text evidence="4">Nitrate reductase is a key enzyme involved in the first step of nitrate assimilation in plants, fungi and bacteria.</text>
</comment>
<evidence type="ECO:0008006" key="19">
    <source>
        <dbReference type="Google" id="ProtNLM"/>
    </source>
</evidence>
<keyword evidence="11" id="KW-0274">FAD</keyword>
<evidence type="ECO:0000256" key="13">
    <source>
        <dbReference type="ARBA" id="ARBA00023004"/>
    </source>
</evidence>
<keyword evidence="8" id="KW-0349">Heme</keyword>
<comment type="cofactor">
    <cofactor evidence="3">
        <name>FAD</name>
        <dbReference type="ChEBI" id="CHEBI:57692"/>
    </cofactor>
</comment>
<dbReference type="PROSITE" id="PS50255">
    <property type="entry name" value="CYTOCHROME_B5_2"/>
    <property type="match status" value="1"/>
</dbReference>
<dbReference type="InterPro" id="IPR005066">
    <property type="entry name" value="MoCF_OxRdtse_dimer"/>
</dbReference>
<evidence type="ECO:0000313" key="17">
    <source>
        <dbReference type="EMBL" id="KAL1521210.1"/>
    </source>
</evidence>
<comment type="similarity">
    <text evidence="5">Belongs to the nitrate reductase family.</text>
</comment>
<evidence type="ECO:0000259" key="15">
    <source>
        <dbReference type="PROSITE" id="PS50255"/>
    </source>
</evidence>
<dbReference type="PANTHER" id="PTHR19372:SF7">
    <property type="entry name" value="SULFITE OXIDASE, MITOCHONDRIAL"/>
    <property type="match status" value="1"/>
</dbReference>
<evidence type="ECO:0000259" key="16">
    <source>
        <dbReference type="PROSITE" id="PS51384"/>
    </source>
</evidence>
<evidence type="ECO:0000256" key="6">
    <source>
        <dbReference type="ARBA" id="ARBA00011738"/>
    </source>
</evidence>
<dbReference type="InterPro" id="IPR022407">
    <property type="entry name" value="OxRdtase_Mopterin_BS"/>
</dbReference>
<dbReference type="PRINTS" id="PR00406">
    <property type="entry name" value="CYTB5RDTASE"/>
</dbReference>
<dbReference type="SUPFAM" id="SSF55856">
    <property type="entry name" value="Cytochrome b5-like heme/steroid binding domain"/>
    <property type="match status" value="1"/>
</dbReference>
<dbReference type="Gene3D" id="3.90.420.10">
    <property type="entry name" value="Oxidoreductase, molybdopterin-binding domain"/>
    <property type="match status" value="1"/>
</dbReference>
<keyword evidence="7" id="KW-0500">Molybdenum</keyword>
<gene>
    <name evidence="17" type="ORF">AB1Y20_022761</name>
</gene>
<dbReference type="InterPro" id="IPR018506">
    <property type="entry name" value="Cyt_B5_heme-BS"/>
</dbReference>
<dbReference type="InterPro" id="IPR036374">
    <property type="entry name" value="OxRdtase_Mopterin-bd_sf"/>
</dbReference>
<evidence type="ECO:0000256" key="9">
    <source>
        <dbReference type="ARBA" id="ARBA00022630"/>
    </source>
</evidence>
<dbReference type="FunFam" id="2.40.30.10:FF:000021">
    <property type="entry name" value="NADH-cytochrome b5 reductase"/>
    <property type="match status" value="1"/>
</dbReference>
<keyword evidence="14" id="KW-0534">Nitrate assimilation</keyword>
<protein>
    <recommendedName>
        <fullName evidence="19">Nitrate reductase</fullName>
    </recommendedName>
</protein>
<dbReference type="SUPFAM" id="SSF52343">
    <property type="entry name" value="Ferredoxin reductase-like, C-terminal NADP-linked domain"/>
    <property type="match status" value="1"/>
</dbReference>
<dbReference type="Gene3D" id="3.10.120.10">
    <property type="entry name" value="Cytochrome b5-like heme/steroid binding domain"/>
    <property type="match status" value="1"/>
</dbReference>